<name>A0A0N4X4P1_HAEPC</name>
<accession>A0A0N4X4P1</accession>
<dbReference type="WBParaSite" id="HPLM_0001933301-mRNA-1">
    <property type="protein sequence ID" value="HPLM_0001933301-mRNA-1"/>
    <property type="gene ID" value="HPLM_0001933301"/>
</dbReference>
<proteinExistence type="predicted"/>
<sequence>LSFARISCDRIDDTDAAMARSRASSSEPFSCGVPSMLIIFSMSSLLKILKGCESVSCFDLQSGKESMNVRNYRTLYPLPTSTSSYQKASSSF</sequence>
<protein>
    <submittedName>
        <fullName evidence="1">Secreted protein</fullName>
    </submittedName>
</protein>
<reference evidence="1" key="1">
    <citation type="submission" date="2017-02" db="UniProtKB">
        <authorList>
            <consortium name="WormBaseParasite"/>
        </authorList>
    </citation>
    <scope>IDENTIFICATION</scope>
</reference>
<organism evidence="1">
    <name type="scientific">Haemonchus placei</name>
    <name type="common">Barber's pole worm</name>
    <dbReference type="NCBI Taxonomy" id="6290"/>
    <lineage>
        <taxon>Eukaryota</taxon>
        <taxon>Metazoa</taxon>
        <taxon>Ecdysozoa</taxon>
        <taxon>Nematoda</taxon>
        <taxon>Chromadorea</taxon>
        <taxon>Rhabditida</taxon>
        <taxon>Rhabditina</taxon>
        <taxon>Rhabditomorpha</taxon>
        <taxon>Strongyloidea</taxon>
        <taxon>Trichostrongylidae</taxon>
        <taxon>Haemonchus</taxon>
    </lineage>
</organism>
<dbReference type="AlphaFoldDB" id="A0A0N4X4P1"/>
<evidence type="ECO:0000313" key="1">
    <source>
        <dbReference type="WBParaSite" id="HPLM_0001933301-mRNA-1"/>
    </source>
</evidence>